<reference evidence="2 3" key="1">
    <citation type="submission" date="2021-06" db="EMBL/GenBank/DDBJ databases">
        <title>Caerostris extrusa draft genome.</title>
        <authorList>
            <person name="Kono N."/>
            <person name="Arakawa K."/>
        </authorList>
    </citation>
    <scope>NUCLEOTIDE SEQUENCE [LARGE SCALE GENOMIC DNA]</scope>
</reference>
<organism evidence="2 3">
    <name type="scientific">Caerostris extrusa</name>
    <name type="common">Bark spider</name>
    <name type="synonym">Caerostris bankana</name>
    <dbReference type="NCBI Taxonomy" id="172846"/>
    <lineage>
        <taxon>Eukaryota</taxon>
        <taxon>Metazoa</taxon>
        <taxon>Ecdysozoa</taxon>
        <taxon>Arthropoda</taxon>
        <taxon>Chelicerata</taxon>
        <taxon>Arachnida</taxon>
        <taxon>Araneae</taxon>
        <taxon>Araneomorphae</taxon>
        <taxon>Entelegynae</taxon>
        <taxon>Araneoidea</taxon>
        <taxon>Araneidae</taxon>
        <taxon>Caerostris</taxon>
    </lineage>
</organism>
<feature type="region of interest" description="Disordered" evidence="1">
    <location>
        <begin position="23"/>
        <end position="51"/>
    </location>
</feature>
<name>A0AAV4QEY8_CAEEX</name>
<comment type="caution">
    <text evidence="2">The sequence shown here is derived from an EMBL/GenBank/DDBJ whole genome shotgun (WGS) entry which is preliminary data.</text>
</comment>
<keyword evidence="3" id="KW-1185">Reference proteome</keyword>
<protein>
    <submittedName>
        <fullName evidence="2">Uncharacterized protein</fullName>
    </submittedName>
</protein>
<proteinExistence type="predicted"/>
<dbReference type="AlphaFoldDB" id="A0AAV4QEY8"/>
<gene>
    <name evidence="2" type="ORF">CEXT_313211</name>
</gene>
<feature type="compositionally biased region" description="Basic and acidic residues" evidence="1">
    <location>
        <begin position="38"/>
        <end position="50"/>
    </location>
</feature>
<evidence type="ECO:0000256" key="1">
    <source>
        <dbReference type="SAM" id="MobiDB-lite"/>
    </source>
</evidence>
<dbReference type="EMBL" id="BPLR01006226">
    <property type="protein sequence ID" value="GIY08278.1"/>
    <property type="molecule type" value="Genomic_DNA"/>
</dbReference>
<accession>A0AAV4QEY8</accession>
<evidence type="ECO:0000313" key="3">
    <source>
        <dbReference type="Proteomes" id="UP001054945"/>
    </source>
</evidence>
<evidence type="ECO:0000313" key="2">
    <source>
        <dbReference type="EMBL" id="GIY08278.1"/>
    </source>
</evidence>
<dbReference type="Proteomes" id="UP001054945">
    <property type="component" value="Unassembled WGS sequence"/>
</dbReference>
<sequence length="115" mass="13286">MLLTDMKSKNFLDRLSFAFRSHPRRRPRLTGRTQMGGRHRETDEDARPSERMNGMELEEFGRHQWLGLRTPPSRPWIPEGGSTEVSFSFCILLLVAKKWGGQWAPSFQVEGSPDI</sequence>